<keyword evidence="4 7" id="KW-0963">Cytoplasm</keyword>
<dbReference type="Gene3D" id="3.20.20.70">
    <property type="entry name" value="Aldolase class I"/>
    <property type="match status" value="1"/>
</dbReference>
<dbReference type="CDD" id="cd00311">
    <property type="entry name" value="TIM"/>
    <property type="match status" value="1"/>
</dbReference>
<feature type="binding site" evidence="7">
    <location>
        <begin position="234"/>
        <end position="235"/>
    </location>
    <ligand>
        <name>substrate</name>
    </ligand>
</feature>
<comment type="subunit">
    <text evidence="7 8">Homodimer.</text>
</comment>
<comment type="subcellular location">
    <subcellularLocation>
        <location evidence="7 8">Cytoplasm</location>
    </subcellularLocation>
</comment>
<dbReference type="PROSITE" id="PS51440">
    <property type="entry name" value="TIM_2"/>
    <property type="match status" value="1"/>
</dbReference>
<keyword evidence="5 7" id="KW-0324">Glycolysis</keyword>
<comment type="catalytic activity">
    <reaction evidence="7 8">
        <text>D-glyceraldehyde 3-phosphate = dihydroxyacetone phosphate</text>
        <dbReference type="Rhea" id="RHEA:18585"/>
        <dbReference type="ChEBI" id="CHEBI:57642"/>
        <dbReference type="ChEBI" id="CHEBI:59776"/>
        <dbReference type="EC" id="5.3.1.1"/>
    </reaction>
</comment>
<dbReference type="PROSITE" id="PS00171">
    <property type="entry name" value="TIM_1"/>
    <property type="match status" value="1"/>
</dbReference>
<feature type="active site" description="Proton acceptor" evidence="7">
    <location>
        <position position="167"/>
    </location>
</feature>
<comment type="similarity">
    <text evidence="2 7 8">Belongs to the triosephosphate isomerase family.</text>
</comment>
<proteinExistence type="inferred from homology"/>
<comment type="pathway">
    <text evidence="1">Carbohydrate metabolism; erythritol degradation.</text>
</comment>
<reference evidence="9 10" key="1">
    <citation type="submission" date="2024-02" db="EMBL/GenBank/DDBJ databases">
        <title>New especies of Spiribacter isolated from saline water.</title>
        <authorList>
            <person name="Leon M.J."/>
            <person name="De La Haba R."/>
            <person name="Sanchez-Porro C."/>
            <person name="Ventosa A."/>
        </authorList>
    </citation>
    <scope>NUCLEOTIDE SEQUENCE [LARGE SCALE GENOMIC DNA]</scope>
    <source>
        <strain evidence="10">ag22IC6-390</strain>
    </source>
</reference>
<comment type="caution">
    <text evidence="9">The sequence shown here is derived from an EMBL/GenBank/DDBJ whole genome shotgun (WGS) entry which is preliminary data.</text>
</comment>
<protein>
    <recommendedName>
        <fullName evidence="7 8">Triosephosphate isomerase</fullName>
        <shortName evidence="7">TIM</shortName>
        <shortName evidence="7">TPI</shortName>
        <ecNumber evidence="7 8">5.3.1.1</ecNumber>
    </recommendedName>
    <alternativeName>
        <fullName evidence="7">Triose-phosphate isomerase</fullName>
    </alternativeName>
</protein>
<dbReference type="HAMAP" id="MF_00147_B">
    <property type="entry name" value="TIM_B"/>
    <property type="match status" value="1"/>
</dbReference>
<dbReference type="InterPro" id="IPR035990">
    <property type="entry name" value="TIM_sf"/>
</dbReference>
<evidence type="ECO:0000256" key="7">
    <source>
        <dbReference type="HAMAP-Rule" id="MF_00147"/>
    </source>
</evidence>
<comment type="pathway">
    <text evidence="7 8">Carbohydrate degradation; glycolysis; D-glyceraldehyde 3-phosphate from glycerone phosphate: step 1/1.</text>
</comment>
<dbReference type="InterPro" id="IPR000652">
    <property type="entry name" value="Triosephosphate_isomerase"/>
</dbReference>
<evidence type="ECO:0000256" key="1">
    <source>
        <dbReference type="ARBA" id="ARBA00004939"/>
    </source>
</evidence>
<feature type="binding site" evidence="7">
    <location>
        <position position="173"/>
    </location>
    <ligand>
        <name>substrate</name>
    </ligand>
</feature>
<dbReference type="EC" id="5.3.1.1" evidence="7 8"/>
<dbReference type="PANTHER" id="PTHR21139">
    <property type="entry name" value="TRIOSEPHOSPHATE ISOMERASE"/>
    <property type="match status" value="1"/>
</dbReference>
<evidence type="ECO:0000256" key="3">
    <source>
        <dbReference type="ARBA" id="ARBA00022432"/>
    </source>
</evidence>
<dbReference type="SUPFAM" id="SSF51351">
    <property type="entry name" value="Triosephosphate isomerase (TIM)"/>
    <property type="match status" value="1"/>
</dbReference>
<dbReference type="Proteomes" id="UP001556709">
    <property type="component" value="Unassembled WGS sequence"/>
</dbReference>
<evidence type="ECO:0000256" key="8">
    <source>
        <dbReference type="RuleBase" id="RU363013"/>
    </source>
</evidence>
<evidence type="ECO:0000256" key="2">
    <source>
        <dbReference type="ARBA" id="ARBA00007422"/>
    </source>
</evidence>
<feature type="binding site" evidence="7">
    <location>
        <begin position="9"/>
        <end position="11"/>
    </location>
    <ligand>
        <name>substrate</name>
    </ligand>
</feature>
<evidence type="ECO:0000256" key="6">
    <source>
        <dbReference type="ARBA" id="ARBA00023235"/>
    </source>
</evidence>
<evidence type="ECO:0000313" key="10">
    <source>
        <dbReference type="Proteomes" id="UP001556709"/>
    </source>
</evidence>
<keyword evidence="10" id="KW-1185">Reference proteome</keyword>
<evidence type="ECO:0000256" key="5">
    <source>
        <dbReference type="ARBA" id="ARBA00023152"/>
    </source>
</evidence>
<dbReference type="InterPro" id="IPR022896">
    <property type="entry name" value="TrioseP_Isoase_bac/euk"/>
</dbReference>
<dbReference type="RefSeq" id="WP_367958762.1">
    <property type="nucleotide sequence ID" value="NZ_JBAKFH010000002.1"/>
</dbReference>
<dbReference type="EMBL" id="JBAKFM010000002">
    <property type="protein sequence ID" value="MEX0469015.1"/>
    <property type="molecule type" value="Genomic_DNA"/>
</dbReference>
<dbReference type="PANTHER" id="PTHR21139:SF42">
    <property type="entry name" value="TRIOSEPHOSPHATE ISOMERASE"/>
    <property type="match status" value="1"/>
</dbReference>
<evidence type="ECO:0000313" key="9">
    <source>
        <dbReference type="EMBL" id="MEX0469015.1"/>
    </source>
</evidence>
<dbReference type="Pfam" id="PF00121">
    <property type="entry name" value="TIM"/>
    <property type="match status" value="1"/>
</dbReference>
<organism evidence="9 10">
    <name type="scientific">Spiribacter pallidus</name>
    <dbReference type="NCBI Taxonomy" id="1987936"/>
    <lineage>
        <taxon>Bacteria</taxon>
        <taxon>Pseudomonadati</taxon>
        <taxon>Pseudomonadota</taxon>
        <taxon>Gammaproteobacteria</taxon>
        <taxon>Chromatiales</taxon>
        <taxon>Ectothiorhodospiraceae</taxon>
        <taxon>Spiribacter</taxon>
    </lineage>
</organism>
<name>A0ABV3TD20_9GAMM</name>
<keyword evidence="3 7" id="KW-0312">Gluconeogenesis</keyword>
<comment type="pathway">
    <text evidence="7 8">Carbohydrate biosynthesis; gluconeogenesis.</text>
</comment>
<comment type="function">
    <text evidence="7">Involved in the gluconeogenesis. Catalyzes stereospecifically the conversion of dihydroxyacetone phosphate (DHAP) to D-glyceraldehyde-3-phosphate (G3P).</text>
</comment>
<gene>
    <name evidence="7 9" type="primary">tpiA</name>
    <name evidence="9" type="ORF">V6X73_04670</name>
</gene>
<dbReference type="InterPro" id="IPR020861">
    <property type="entry name" value="Triosephosphate_isomerase_AS"/>
</dbReference>
<dbReference type="GO" id="GO:0004807">
    <property type="term" value="F:triose-phosphate isomerase activity"/>
    <property type="evidence" value="ECO:0007669"/>
    <property type="project" value="UniProtKB-EC"/>
</dbReference>
<sequence>MRRPLIAGNWKMNGLSADAVALAGALRDRLDGLEGVDRVVCPPHIHLAAVAGELAQSAIAVGAQNCADAPQGARTGEVAADMVADAGARYVILGHSERRQYYGEDEALIAARCGQALAAGLRPILCVGETLEAREGDRTEATVAEQIHGVLDRLGAEGLGEGVVAYEPVWAIGTGRTATAEQAQQVHGFIRGQLAERLGGSAADAMRILYGGSMKADNAEALLAQPDVDGGLIGGASLQADSFAAICAAAARG</sequence>
<dbReference type="InterPro" id="IPR013785">
    <property type="entry name" value="Aldolase_TIM"/>
</dbReference>
<feature type="active site" description="Electrophile" evidence="7">
    <location>
        <position position="95"/>
    </location>
</feature>
<keyword evidence="6 7" id="KW-0413">Isomerase</keyword>
<dbReference type="NCBIfam" id="TIGR00419">
    <property type="entry name" value="tim"/>
    <property type="match status" value="1"/>
</dbReference>
<accession>A0ABV3TD20</accession>
<feature type="binding site" evidence="7">
    <location>
        <position position="213"/>
    </location>
    <ligand>
        <name>substrate</name>
    </ligand>
</feature>
<evidence type="ECO:0000256" key="4">
    <source>
        <dbReference type="ARBA" id="ARBA00022490"/>
    </source>
</evidence>